<keyword evidence="2" id="KW-1185">Reference proteome</keyword>
<proteinExistence type="predicted"/>
<organism evidence="1 2">
    <name type="scientific">Geomonas silvestris</name>
    <dbReference type="NCBI Taxonomy" id="2740184"/>
    <lineage>
        <taxon>Bacteria</taxon>
        <taxon>Pseudomonadati</taxon>
        <taxon>Thermodesulfobacteriota</taxon>
        <taxon>Desulfuromonadia</taxon>
        <taxon>Geobacterales</taxon>
        <taxon>Geobacteraceae</taxon>
        <taxon>Geomonas</taxon>
    </lineage>
</organism>
<dbReference type="Proteomes" id="UP000556026">
    <property type="component" value="Unassembled WGS sequence"/>
</dbReference>
<accession>A0A6V8MD88</accession>
<dbReference type="RefSeq" id="WP_183352723.1">
    <property type="nucleotide sequence ID" value="NZ_BLXX01000001.1"/>
</dbReference>
<gene>
    <name evidence="1" type="ORF">GMST_01890</name>
</gene>
<evidence type="ECO:0000313" key="2">
    <source>
        <dbReference type="Proteomes" id="UP000556026"/>
    </source>
</evidence>
<evidence type="ECO:0000313" key="1">
    <source>
        <dbReference type="EMBL" id="GFO57864.1"/>
    </source>
</evidence>
<protein>
    <submittedName>
        <fullName evidence="1">Uncharacterized protein</fullName>
    </submittedName>
</protein>
<dbReference type="AlphaFoldDB" id="A0A6V8MD88"/>
<dbReference type="EMBL" id="BLXX01000001">
    <property type="protein sequence ID" value="GFO57864.1"/>
    <property type="molecule type" value="Genomic_DNA"/>
</dbReference>
<reference evidence="2" key="1">
    <citation type="submission" date="2020-06" db="EMBL/GenBank/DDBJ databases">
        <title>Draft genomic sequence of Geomonas sp. Red330.</title>
        <authorList>
            <person name="Itoh H."/>
            <person name="Zhenxing X."/>
            <person name="Ushijima N."/>
            <person name="Masuda Y."/>
            <person name="Shiratori Y."/>
            <person name="Senoo K."/>
        </authorList>
    </citation>
    <scope>NUCLEOTIDE SEQUENCE [LARGE SCALE GENOMIC DNA]</scope>
    <source>
        <strain evidence="2">Red330</strain>
    </source>
</reference>
<comment type="caution">
    <text evidence="1">The sequence shown here is derived from an EMBL/GenBank/DDBJ whole genome shotgun (WGS) entry which is preliminary data.</text>
</comment>
<sequence length="230" mass="25744">MTRKSTKNVLKKVFDSLDWPILESGTDMPMIRILSDHKNKSHFKYVPAKEQNKSSDLDHLHELGHATFCEKIHPVFATNSQFPAMANKKQFLPMLPALSTASDWFVCHWQQELLPEEMCGVIRESMPLVEEILGKEELPPIEIILDASLLIAQAKRYLNEPIDCGGPLKDLVDAFLSVPPEAPSAENLTILINKLMATYSEERVCLVPEADALVWNIEKLEAAAPAGQVS</sequence>
<name>A0A6V8MD88_9BACT</name>